<dbReference type="AlphaFoldDB" id="A0A840R4C7"/>
<protein>
    <submittedName>
        <fullName evidence="1">Uncharacterized protein</fullName>
    </submittedName>
</protein>
<gene>
    <name evidence="1" type="ORF">HNQ57_001935</name>
</gene>
<sequence length="63" mass="6834">MRDGKRSAGVYSVAEMGPCLRRGDDIKNIYCYEVIPAQAGIHVSRYKPVLGSGKRKSDASAGF</sequence>
<dbReference type="EMBL" id="JACHHW010000005">
    <property type="protein sequence ID" value="MBB5187657.1"/>
    <property type="molecule type" value="Genomic_DNA"/>
</dbReference>
<evidence type="ECO:0000313" key="2">
    <source>
        <dbReference type="Proteomes" id="UP000536640"/>
    </source>
</evidence>
<dbReference type="RefSeq" id="WP_184462500.1">
    <property type="nucleotide sequence ID" value="NZ_JACHHW010000005.1"/>
</dbReference>
<name>A0A840R4C7_9GAMM</name>
<evidence type="ECO:0000313" key="1">
    <source>
        <dbReference type="EMBL" id="MBB5187657.1"/>
    </source>
</evidence>
<organism evidence="1 2">
    <name type="scientific">Zhongshania antarctica</name>
    <dbReference type="NCBI Taxonomy" id="641702"/>
    <lineage>
        <taxon>Bacteria</taxon>
        <taxon>Pseudomonadati</taxon>
        <taxon>Pseudomonadota</taxon>
        <taxon>Gammaproteobacteria</taxon>
        <taxon>Cellvibrionales</taxon>
        <taxon>Spongiibacteraceae</taxon>
        <taxon>Zhongshania</taxon>
    </lineage>
</organism>
<proteinExistence type="predicted"/>
<keyword evidence="2" id="KW-1185">Reference proteome</keyword>
<dbReference type="Proteomes" id="UP000536640">
    <property type="component" value="Unassembled WGS sequence"/>
</dbReference>
<comment type="caution">
    <text evidence="1">The sequence shown here is derived from an EMBL/GenBank/DDBJ whole genome shotgun (WGS) entry which is preliminary data.</text>
</comment>
<accession>A0A840R4C7</accession>
<reference evidence="1 2" key="1">
    <citation type="submission" date="2020-08" db="EMBL/GenBank/DDBJ databases">
        <title>Genomic Encyclopedia of Type Strains, Phase IV (KMG-IV): sequencing the most valuable type-strain genomes for metagenomic binning, comparative biology and taxonomic classification.</title>
        <authorList>
            <person name="Goeker M."/>
        </authorList>
    </citation>
    <scope>NUCLEOTIDE SEQUENCE [LARGE SCALE GENOMIC DNA]</scope>
    <source>
        <strain evidence="1 2">DSM 25701</strain>
    </source>
</reference>